<dbReference type="GO" id="GO:0016757">
    <property type="term" value="F:glycosyltransferase activity"/>
    <property type="evidence" value="ECO:0007669"/>
    <property type="project" value="UniProtKB-KW"/>
</dbReference>
<dbReference type="Proteomes" id="UP001375743">
    <property type="component" value="Unassembled WGS sequence"/>
</dbReference>
<keyword evidence="5 7" id="KW-1133">Transmembrane helix</keyword>
<dbReference type="InterPro" id="IPR050256">
    <property type="entry name" value="Glycosyltransferase_2"/>
</dbReference>
<dbReference type="EC" id="2.4.-.-" evidence="9"/>
<evidence type="ECO:0000313" key="10">
    <source>
        <dbReference type="Proteomes" id="UP001375743"/>
    </source>
</evidence>
<organism evidence="9 10">
    <name type="scientific">Benzoatithermus flavus</name>
    <dbReference type="NCBI Taxonomy" id="3108223"/>
    <lineage>
        <taxon>Bacteria</taxon>
        <taxon>Pseudomonadati</taxon>
        <taxon>Pseudomonadota</taxon>
        <taxon>Alphaproteobacteria</taxon>
        <taxon>Geminicoccales</taxon>
        <taxon>Geminicoccaceae</taxon>
        <taxon>Benzoatithermus</taxon>
    </lineage>
</organism>
<dbReference type="InterPro" id="IPR029044">
    <property type="entry name" value="Nucleotide-diphossugar_trans"/>
</dbReference>
<dbReference type="PANTHER" id="PTHR48090">
    <property type="entry name" value="UNDECAPRENYL-PHOSPHATE 4-DEOXY-4-FORMAMIDO-L-ARABINOSE TRANSFERASE-RELATED"/>
    <property type="match status" value="1"/>
</dbReference>
<keyword evidence="2 9" id="KW-0328">Glycosyltransferase</keyword>
<evidence type="ECO:0000256" key="1">
    <source>
        <dbReference type="ARBA" id="ARBA00004141"/>
    </source>
</evidence>
<dbReference type="Gene3D" id="3.90.550.10">
    <property type="entry name" value="Spore Coat Polysaccharide Biosynthesis Protein SpsA, Chain A"/>
    <property type="match status" value="1"/>
</dbReference>
<dbReference type="PANTHER" id="PTHR48090:SF1">
    <property type="entry name" value="PROPHAGE BACTOPRENOL GLUCOSYL TRANSFERASE HOMOLOG"/>
    <property type="match status" value="1"/>
</dbReference>
<dbReference type="SUPFAM" id="SSF53448">
    <property type="entry name" value="Nucleotide-diphospho-sugar transferases"/>
    <property type="match status" value="1"/>
</dbReference>
<feature type="transmembrane region" description="Helical" evidence="7">
    <location>
        <begin position="240"/>
        <end position="261"/>
    </location>
</feature>
<dbReference type="CDD" id="cd04187">
    <property type="entry name" value="DPM1_like_bac"/>
    <property type="match status" value="1"/>
</dbReference>
<keyword evidence="4 7" id="KW-0812">Transmembrane</keyword>
<gene>
    <name evidence="9" type="ORF">U1T56_10580</name>
</gene>
<reference evidence="9 10" key="1">
    <citation type="submission" date="2024-01" db="EMBL/GenBank/DDBJ databases">
        <title>Multi-omics insights into the function and evolution of sodium benzoate biodegradation pathways in Benzoatithermus flavus gen. nov., sp. nov. from hot spring.</title>
        <authorList>
            <person name="Hu C.-J."/>
            <person name="Li W.-J."/>
        </authorList>
    </citation>
    <scope>NUCLEOTIDE SEQUENCE [LARGE SCALE GENOMIC DNA]</scope>
    <source>
        <strain evidence="9 10">SYSU G07066</strain>
    </source>
</reference>
<feature type="transmembrane region" description="Helical" evidence="7">
    <location>
        <begin position="273"/>
        <end position="298"/>
    </location>
</feature>
<protein>
    <submittedName>
        <fullName evidence="9">Glycosyltransferase family 2 protein</fullName>
        <ecNumber evidence="9">2.4.-.-</ecNumber>
    </submittedName>
</protein>
<evidence type="ECO:0000313" key="9">
    <source>
        <dbReference type="EMBL" id="MEK0083598.1"/>
    </source>
</evidence>
<accession>A0ABU8XT70</accession>
<dbReference type="RefSeq" id="WP_418159449.1">
    <property type="nucleotide sequence ID" value="NZ_JBBLZC010000009.1"/>
</dbReference>
<name>A0ABU8XT70_9PROT</name>
<keyword evidence="3 9" id="KW-0808">Transferase</keyword>
<dbReference type="EMBL" id="JBBLZC010000009">
    <property type="protein sequence ID" value="MEK0083598.1"/>
    <property type="molecule type" value="Genomic_DNA"/>
</dbReference>
<comment type="subcellular location">
    <subcellularLocation>
        <location evidence="1">Membrane</location>
        <topology evidence="1">Multi-pass membrane protein</topology>
    </subcellularLocation>
</comment>
<keyword evidence="6 7" id="KW-0472">Membrane</keyword>
<keyword evidence="10" id="KW-1185">Reference proteome</keyword>
<evidence type="ECO:0000256" key="5">
    <source>
        <dbReference type="ARBA" id="ARBA00022989"/>
    </source>
</evidence>
<evidence type="ECO:0000256" key="3">
    <source>
        <dbReference type="ARBA" id="ARBA00022679"/>
    </source>
</evidence>
<evidence type="ECO:0000256" key="7">
    <source>
        <dbReference type="SAM" id="Phobius"/>
    </source>
</evidence>
<evidence type="ECO:0000256" key="4">
    <source>
        <dbReference type="ARBA" id="ARBA00022692"/>
    </source>
</evidence>
<evidence type="ECO:0000256" key="2">
    <source>
        <dbReference type="ARBA" id="ARBA00022676"/>
    </source>
</evidence>
<evidence type="ECO:0000256" key="6">
    <source>
        <dbReference type="ARBA" id="ARBA00023136"/>
    </source>
</evidence>
<comment type="caution">
    <text evidence="9">The sequence shown here is derived from an EMBL/GenBank/DDBJ whole genome shotgun (WGS) entry which is preliminary data.</text>
</comment>
<dbReference type="InterPro" id="IPR001173">
    <property type="entry name" value="Glyco_trans_2-like"/>
</dbReference>
<proteinExistence type="predicted"/>
<dbReference type="Pfam" id="PF00535">
    <property type="entry name" value="Glycos_transf_2"/>
    <property type="match status" value="1"/>
</dbReference>
<evidence type="ECO:0000259" key="8">
    <source>
        <dbReference type="Pfam" id="PF00535"/>
    </source>
</evidence>
<feature type="domain" description="Glycosyltransferase 2-like" evidence="8">
    <location>
        <begin position="15"/>
        <end position="178"/>
    </location>
</feature>
<sequence>MTASTFPEPEVPTFSIVVPAYNEDSVLEAFHARLAATLDRLGETAEVIYINDGSHDRTRPVLDRLQTRDPRVAVIDLSRNFGKEVALTAGLHHARGQAVIVIDADLQDPPELIPELVAPWRERGVDVVYAQRIARAGESWLKRATAHLFYRLMQHVGRVHLPPDTGDYRLLSRRAVEALNQYPEQHRFMKGLFTWIGFEQVAVRYERDPRFAGRTKWSYAKLVNLAIEGITSFTSAPLRFASILGLAIAGLAFVDALWIIYKTLRYGDPVAGYPSLMTTILFLGGVQLTAIGILGEYLGRVFDETKHRPLYHVKDYRPARLGRVREPMVRDDGPAAGE</sequence>